<dbReference type="Gene3D" id="3.40.50.1820">
    <property type="entry name" value="alpha/beta hydrolase"/>
    <property type="match status" value="1"/>
</dbReference>
<accession>A0A7W7WDR4</accession>
<dbReference type="AlphaFoldDB" id="A0A7W7WDR4"/>
<proteinExistence type="predicted"/>
<dbReference type="GO" id="GO:0003847">
    <property type="term" value="F:1-alkyl-2-acetylglycerophosphocholine esterase activity"/>
    <property type="evidence" value="ECO:0007669"/>
    <property type="project" value="TreeGrafter"/>
</dbReference>
<keyword evidence="1 4" id="KW-0378">Hydrolase</keyword>
<sequence>MITPTPAVIGYTRSSTVADNVSLTSLAEDLASHGFVVAGIDHTHDSGQVEFPGGRVEVAQSIPPDSADQETLVRTADARFVLDQIARLNTGNNPDVDHQRLPAFRHTLNLARVGMFGHSHGAEATAETMLQDHRITAGAGLDGGVSDRVATAGLNTPFMVISGNSSAGHPMTEENLTTLWPHLTGWSRWLRLRGTGHLAFTDFETFAPQLNTPPATRQALFGTLAPERAVTIERKYLLAFFIEQLDHHHQRLLDRPSGRYPEMIFER</sequence>
<name>A0A7W7WDR4_9ACTN</name>
<reference evidence="4 5" key="1">
    <citation type="submission" date="2020-08" db="EMBL/GenBank/DDBJ databases">
        <title>Sequencing the genomes of 1000 actinobacteria strains.</title>
        <authorList>
            <person name="Klenk H.-P."/>
        </authorList>
    </citation>
    <scope>NUCLEOTIDE SEQUENCE [LARGE SCALE GENOMIC DNA]</scope>
    <source>
        <strain evidence="4 5">DSM 43023</strain>
    </source>
</reference>
<evidence type="ECO:0000313" key="4">
    <source>
        <dbReference type="EMBL" id="MBB4943411.1"/>
    </source>
</evidence>
<organism evidence="4 5">
    <name type="scientific">Streptosporangium album</name>
    <dbReference type="NCBI Taxonomy" id="47479"/>
    <lineage>
        <taxon>Bacteria</taxon>
        <taxon>Bacillati</taxon>
        <taxon>Actinomycetota</taxon>
        <taxon>Actinomycetes</taxon>
        <taxon>Streptosporangiales</taxon>
        <taxon>Streptosporangiaceae</taxon>
        <taxon>Streptosporangium</taxon>
    </lineage>
</organism>
<evidence type="ECO:0000256" key="3">
    <source>
        <dbReference type="ARBA" id="ARBA00023098"/>
    </source>
</evidence>
<gene>
    <name evidence="4" type="ORF">FHR32_007811</name>
</gene>
<dbReference type="EMBL" id="JACHJU010000005">
    <property type="protein sequence ID" value="MBB4943411.1"/>
    <property type="molecule type" value="Genomic_DNA"/>
</dbReference>
<keyword evidence="5" id="KW-1185">Reference proteome</keyword>
<dbReference type="Proteomes" id="UP000534286">
    <property type="component" value="Unassembled WGS sequence"/>
</dbReference>
<dbReference type="SUPFAM" id="SSF53474">
    <property type="entry name" value="alpha/beta-Hydrolases"/>
    <property type="match status" value="1"/>
</dbReference>
<dbReference type="PANTHER" id="PTHR10272:SF0">
    <property type="entry name" value="PLATELET-ACTIVATING FACTOR ACETYLHYDROLASE"/>
    <property type="match status" value="1"/>
</dbReference>
<dbReference type="Pfam" id="PF03403">
    <property type="entry name" value="PAF-AH_p_II"/>
    <property type="match status" value="1"/>
</dbReference>
<dbReference type="GO" id="GO:0016042">
    <property type="term" value="P:lipid catabolic process"/>
    <property type="evidence" value="ECO:0007669"/>
    <property type="project" value="UniProtKB-KW"/>
</dbReference>
<evidence type="ECO:0000256" key="2">
    <source>
        <dbReference type="ARBA" id="ARBA00022963"/>
    </source>
</evidence>
<evidence type="ECO:0000256" key="1">
    <source>
        <dbReference type="ARBA" id="ARBA00022801"/>
    </source>
</evidence>
<dbReference type="InterPro" id="IPR029058">
    <property type="entry name" value="AB_hydrolase_fold"/>
</dbReference>
<protein>
    <submittedName>
        <fullName evidence="4">Dienelactone hydrolase</fullName>
    </submittedName>
</protein>
<keyword evidence="3" id="KW-0443">Lipid metabolism</keyword>
<evidence type="ECO:0000313" key="5">
    <source>
        <dbReference type="Proteomes" id="UP000534286"/>
    </source>
</evidence>
<dbReference type="PANTHER" id="PTHR10272">
    <property type="entry name" value="PLATELET-ACTIVATING FACTOR ACETYLHYDROLASE"/>
    <property type="match status" value="1"/>
</dbReference>
<comment type="caution">
    <text evidence="4">The sequence shown here is derived from an EMBL/GenBank/DDBJ whole genome shotgun (WGS) entry which is preliminary data.</text>
</comment>
<keyword evidence="2" id="KW-0442">Lipid degradation</keyword>